<evidence type="ECO:0000256" key="1">
    <source>
        <dbReference type="ARBA" id="ARBA00004141"/>
    </source>
</evidence>
<proteinExistence type="predicted"/>
<evidence type="ECO:0000256" key="4">
    <source>
        <dbReference type="ARBA" id="ARBA00023136"/>
    </source>
</evidence>
<comment type="subcellular location">
    <subcellularLocation>
        <location evidence="1">Membrane</location>
        <topology evidence="1">Multi-pass membrane protein</topology>
    </subcellularLocation>
</comment>
<keyword evidence="8" id="KW-1185">Reference proteome</keyword>
<keyword evidence="3 5" id="KW-1133">Transmembrane helix</keyword>
<dbReference type="AlphaFoldDB" id="D8M3Y7"/>
<dbReference type="GeneID" id="24919857"/>
<dbReference type="SUPFAM" id="SSF103481">
    <property type="entry name" value="Multidrug resistance efflux transporter EmrE"/>
    <property type="match status" value="1"/>
</dbReference>
<keyword evidence="2 5" id="KW-0812">Transmembrane</keyword>
<evidence type="ECO:0000256" key="3">
    <source>
        <dbReference type="ARBA" id="ARBA00022989"/>
    </source>
</evidence>
<organism evidence="7">
    <name type="scientific">Blastocystis hominis</name>
    <dbReference type="NCBI Taxonomy" id="12968"/>
    <lineage>
        <taxon>Eukaryota</taxon>
        <taxon>Sar</taxon>
        <taxon>Stramenopiles</taxon>
        <taxon>Bigyra</taxon>
        <taxon>Opalozoa</taxon>
        <taxon>Opalinata</taxon>
        <taxon>Blastocystidae</taxon>
        <taxon>Blastocystis</taxon>
    </lineage>
</organism>
<dbReference type="PANTHER" id="PTHR11132">
    <property type="entry name" value="SOLUTE CARRIER FAMILY 35"/>
    <property type="match status" value="1"/>
</dbReference>
<dbReference type="InterPro" id="IPR037185">
    <property type="entry name" value="EmrE-like"/>
</dbReference>
<accession>D8M3Y7</accession>
<dbReference type="OrthoDB" id="6418713at2759"/>
<reference evidence="7" key="1">
    <citation type="submission" date="2010-02" db="EMBL/GenBank/DDBJ databases">
        <title>Sequencing and annotation of the Blastocystis hominis genome.</title>
        <authorList>
            <person name="Wincker P."/>
        </authorList>
    </citation>
    <scope>NUCLEOTIDE SEQUENCE</scope>
    <source>
        <strain evidence="7">Singapore isolate B</strain>
    </source>
</reference>
<dbReference type="GO" id="GO:0016020">
    <property type="term" value="C:membrane"/>
    <property type="evidence" value="ECO:0007669"/>
    <property type="project" value="UniProtKB-SubCell"/>
</dbReference>
<dbReference type="Proteomes" id="UP000008312">
    <property type="component" value="Unassembled WGS sequence"/>
</dbReference>
<dbReference type="Pfam" id="PF03151">
    <property type="entry name" value="TPT"/>
    <property type="match status" value="1"/>
</dbReference>
<dbReference type="InParanoid" id="D8M3Y7"/>
<dbReference type="EMBL" id="FN668650">
    <property type="protein sequence ID" value="CBK22610.2"/>
    <property type="molecule type" value="Genomic_DNA"/>
</dbReference>
<dbReference type="InterPro" id="IPR004853">
    <property type="entry name" value="Sugar_P_trans_dom"/>
</dbReference>
<protein>
    <recommendedName>
        <fullName evidence="6">Sugar phosphate transporter domain-containing protein</fullName>
    </recommendedName>
</protein>
<evidence type="ECO:0000313" key="7">
    <source>
        <dbReference type="EMBL" id="CBK22610.2"/>
    </source>
</evidence>
<gene>
    <name evidence="7" type="ORF">GSBLH_T00002714001</name>
</gene>
<evidence type="ECO:0000256" key="5">
    <source>
        <dbReference type="SAM" id="Phobius"/>
    </source>
</evidence>
<feature type="domain" description="Sugar phosphate transporter" evidence="6">
    <location>
        <begin position="12"/>
        <end position="114"/>
    </location>
</feature>
<dbReference type="InterPro" id="IPR050186">
    <property type="entry name" value="TPT_transporter"/>
</dbReference>
<feature type="transmembrane region" description="Helical" evidence="5">
    <location>
        <begin position="100"/>
        <end position="116"/>
    </location>
</feature>
<name>D8M3Y7_BLAHO</name>
<evidence type="ECO:0000256" key="2">
    <source>
        <dbReference type="ARBA" id="ARBA00022692"/>
    </source>
</evidence>
<sequence length="144" mass="16537">MLMHMGMDRNYVHLCNGLLSCCILFPIVVFFEVRRSTYQMIRWDHVFISAFLQYLSSISSYSAMYLFSSLSYSIASTFKRVSIIVATSIILGNVLSWKNMLGIVVATAGAVGYNVVNRRSRTKRRLPPLEADRDLVYQKVWFVC</sequence>
<feature type="transmembrane region" description="Helical" evidence="5">
    <location>
        <begin position="12"/>
        <end position="31"/>
    </location>
</feature>
<dbReference type="RefSeq" id="XP_012896658.1">
    <property type="nucleotide sequence ID" value="XM_013041204.1"/>
</dbReference>
<keyword evidence="4 5" id="KW-0472">Membrane</keyword>
<evidence type="ECO:0000313" key="8">
    <source>
        <dbReference type="Proteomes" id="UP000008312"/>
    </source>
</evidence>
<feature type="transmembrane region" description="Helical" evidence="5">
    <location>
        <begin position="51"/>
        <end position="70"/>
    </location>
</feature>
<evidence type="ECO:0000259" key="6">
    <source>
        <dbReference type="Pfam" id="PF03151"/>
    </source>
</evidence>